<feature type="region of interest" description="Disordered" evidence="1">
    <location>
        <begin position="788"/>
        <end position="920"/>
    </location>
</feature>
<feature type="compositionally biased region" description="Basic and acidic residues" evidence="1">
    <location>
        <begin position="699"/>
        <end position="710"/>
    </location>
</feature>
<evidence type="ECO:0000313" key="3">
    <source>
        <dbReference type="EMBL" id="GEM08380.1"/>
    </source>
</evidence>
<sequence length="1249" mass="132575">MSTPPPSSSSLVLPATSSILLLTLFPLALLRLRRSIQHPTLLTTITLASTLALTLAASFALVALVNKDRERTWTLLGGTLACVALILLDLSTFSLAHTLGECARPADARQPRTRSFLSLFLLALLSTLVLASTTLQVALLCLPSLPYSNLKTLAIARGVLHALFEGVVVLWGMRKSRMREKEREVEEARLPSQGWRDVSSLSTRHVEAAGDGLASSKNRSLSLAFLALQLLALALDILSAAFPLRTSLNDESGQVPQLLLFGRASSPVGIVVMAAVGWVKWMGMVEVIAALSSATRSTALPAIITHPDSTCYHNPSSLPPTPTAASSLRPLTDLPPKRPSPRNEPLLSAHARESQSMEKSDVTSTPGQGSFGSSFLLLEAEADEVGTYEPTSAQVSSATEVGHREEDLVVVPSLPVRQAGRLSPSLPPMMALPLLTTPTGSPISRHHPRRSLPTLLTGDAPSRPFTPVWTPVRPNDERSSPFEGPNLARSGSNSPILARWRPLRSSEDKSSPPPSPTTGKTSAPPSPRKLRRGRDASVSSAPTLSLGLPASSEADKRAETPASCISRATGRRRSGSVGSILRSFTAGTGGRPSMETKASVSAGPSLWWDVEPNEEEDDPFVRSAPAPPLPSSSVSMSRTSTDGEPSTDEGNGAVTPLRLKKALLEAIQEPDGGDAALASPARRLDDDEMERMLTPPPAHGEEFDPRDHKNSPSAASSIAYAYRARSASQSSSGSVFREHLISSDGDTSSMPPPSPSSSLALSTFAAFGGGSLPSSPVLAPRRRTDAMISPLVLPRRMNSEGANEPSTAPQISSPTVVSTRTSSPSITPKASRFPRRLSRQKRPSILSLRSNSAFSSSPAGNATPQRRSPSSSVLPTRSSTVSASSNSLFSSPAFASLRRITTPRRPPSPVPSNRPSESSDLSFACRGLVDSSSDFNVSVANIIPPLLIPARPSNAEDEVERVELPSSVRTKYRSRTSKGNRNAWWKQIPSGSRPTNLYRSDSRASPRVRRTSAPARSSGSYSRPPSYASGSSTPRYFQSAAIEAGTPGQLPGHSRSVSLPLSLPPVPAPSSRFQLPAINDVSPIGSSIFHLPSRLSGGSPRSNRSRSGQKSSSRIAVPVTMPSASFANQQVLVETSSYDTANTSPDCAIAGERFLTTPTPEPLAHELHELTTLVRRFAGSDSADIWTSDGSATPTSTISSLPFTPLSPVFSLDPGSPTLTYSRARHTRDDGDAEEEIELMSPLTPASPC</sequence>
<keyword evidence="2" id="KW-0472">Membrane</keyword>
<keyword evidence="2" id="KW-1133">Transmembrane helix</keyword>
<proteinExistence type="predicted"/>
<feature type="compositionally biased region" description="Low complexity" evidence="1">
    <location>
        <begin position="631"/>
        <end position="640"/>
    </location>
</feature>
<evidence type="ECO:0000256" key="1">
    <source>
        <dbReference type="SAM" id="MobiDB-lite"/>
    </source>
</evidence>
<dbReference type="EMBL" id="BJWK01000005">
    <property type="protein sequence ID" value="GEM08380.1"/>
    <property type="molecule type" value="Genomic_DNA"/>
</dbReference>
<feature type="compositionally biased region" description="Basic and acidic residues" evidence="1">
    <location>
        <begin position="350"/>
        <end position="361"/>
    </location>
</feature>
<feature type="region of interest" description="Disordered" evidence="1">
    <location>
        <begin position="438"/>
        <end position="761"/>
    </location>
</feature>
<feature type="compositionally biased region" description="Polar residues" evidence="1">
    <location>
        <begin position="362"/>
        <end position="372"/>
    </location>
</feature>
<feature type="compositionally biased region" description="Polar residues" evidence="1">
    <location>
        <begin position="989"/>
        <end position="999"/>
    </location>
</feature>
<feature type="region of interest" description="Disordered" evidence="1">
    <location>
        <begin position="311"/>
        <end position="372"/>
    </location>
</feature>
<keyword evidence="2" id="KW-0812">Transmembrane</keyword>
<feature type="compositionally biased region" description="Low complexity" evidence="1">
    <location>
        <begin position="867"/>
        <end position="900"/>
    </location>
</feature>
<dbReference type="AlphaFoldDB" id="A0A511KDB4"/>
<accession>A0A511KDB4</accession>
<feature type="transmembrane region" description="Helical" evidence="2">
    <location>
        <begin position="75"/>
        <end position="96"/>
    </location>
</feature>
<feature type="transmembrane region" description="Helical" evidence="2">
    <location>
        <begin position="42"/>
        <end position="63"/>
    </location>
</feature>
<gene>
    <name evidence="3" type="ORF">Rt10032_c05g2397</name>
</gene>
<reference evidence="3 4" key="1">
    <citation type="submission" date="2019-07" db="EMBL/GenBank/DDBJ databases">
        <title>Rhodotorula toruloides NBRC10032 genome sequencing.</title>
        <authorList>
            <person name="Shida Y."/>
            <person name="Takaku H."/>
            <person name="Ogasawara W."/>
            <person name="Mori K."/>
        </authorList>
    </citation>
    <scope>NUCLEOTIDE SEQUENCE [LARGE SCALE GENOMIC DNA]</scope>
    <source>
        <strain evidence="3 4">NBRC10032</strain>
    </source>
</reference>
<protein>
    <submittedName>
        <fullName evidence="3">Proteophosphoglycan ppg4</fullName>
    </submittedName>
</protein>
<organism evidence="3 4">
    <name type="scientific">Rhodotorula toruloides</name>
    <name type="common">Yeast</name>
    <name type="synonym">Rhodosporidium toruloides</name>
    <dbReference type="NCBI Taxonomy" id="5286"/>
    <lineage>
        <taxon>Eukaryota</taxon>
        <taxon>Fungi</taxon>
        <taxon>Dikarya</taxon>
        <taxon>Basidiomycota</taxon>
        <taxon>Pucciniomycotina</taxon>
        <taxon>Microbotryomycetes</taxon>
        <taxon>Sporidiobolales</taxon>
        <taxon>Sporidiobolaceae</taxon>
        <taxon>Rhodotorula</taxon>
    </lineage>
</organism>
<feature type="transmembrane region" description="Helical" evidence="2">
    <location>
        <begin position="12"/>
        <end position="30"/>
    </location>
</feature>
<comment type="caution">
    <text evidence="3">The sequence shown here is derived from an EMBL/GenBank/DDBJ whole genome shotgun (WGS) entry which is preliminary data.</text>
</comment>
<feature type="compositionally biased region" description="Low complexity" evidence="1">
    <location>
        <begin position="811"/>
        <end position="828"/>
    </location>
</feature>
<feature type="compositionally biased region" description="Basic residues" evidence="1">
    <location>
        <begin position="832"/>
        <end position="842"/>
    </location>
</feature>
<feature type="compositionally biased region" description="Polar residues" evidence="1">
    <location>
        <begin position="800"/>
        <end position="810"/>
    </location>
</feature>
<feature type="region of interest" description="Disordered" evidence="1">
    <location>
        <begin position="1223"/>
        <end position="1249"/>
    </location>
</feature>
<feature type="compositionally biased region" description="Low complexity" evidence="1">
    <location>
        <begin position="1091"/>
        <end position="1114"/>
    </location>
</feature>
<feature type="region of interest" description="Disordered" evidence="1">
    <location>
        <begin position="1091"/>
        <end position="1117"/>
    </location>
</feature>
<feature type="transmembrane region" description="Helical" evidence="2">
    <location>
        <begin position="116"/>
        <end position="140"/>
    </location>
</feature>
<dbReference type="OrthoDB" id="2528901at2759"/>
<feature type="transmembrane region" description="Helical" evidence="2">
    <location>
        <begin position="152"/>
        <end position="173"/>
    </location>
</feature>
<evidence type="ECO:0000256" key="2">
    <source>
        <dbReference type="SAM" id="Phobius"/>
    </source>
</evidence>
<feature type="compositionally biased region" description="Low complexity" evidence="1">
    <location>
        <begin position="844"/>
        <end position="857"/>
    </location>
</feature>
<dbReference type="Proteomes" id="UP000321518">
    <property type="component" value="Unassembled WGS sequence"/>
</dbReference>
<feature type="transmembrane region" description="Helical" evidence="2">
    <location>
        <begin position="223"/>
        <end position="244"/>
    </location>
</feature>
<name>A0A511KDB4_RHOTO</name>
<feature type="compositionally biased region" description="Low complexity" evidence="1">
    <location>
        <begin position="711"/>
        <end position="734"/>
    </location>
</feature>
<feature type="compositionally biased region" description="Low complexity" evidence="1">
    <location>
        <begin position="1012"/>
        <end position="1032"/>
    </location>
</feature>
<evidence type="ECO:0000313" key="4">
    <source>
        <dbReference type="Proteomes" id="UP000321518"/>
    </source>
</evidence>
<feature type="region of interest" description="Disordered" evidence="1">
    <location>
        <begin position="954"/>
        <end position="1033"/>
    </location>
</feature>